<dbReference type="InterPro" id="IPR001680">
    <property type="entry name" value="WD40_rpt"/>
</dbReference>
<proteinExistence type="predicted"/>
<accession>A0A146K9G3</accession>
<feature type="non-terminal residue" evidence="1">
    <location>
        <position position="1"/>
    </location>
</feature>
<dbReference type="InterPro" id="IPR036322">
    <property type="entry name" value="WD40_repeat_dom_sf"/>
</dbReference>
<protein>
    <submittedName>
        <fullName evidence="1">Uncharacterized protein</fullName>
    </submittedName>
</protein>
<reference evidence="1" key="1">
    <citation type="submission" date="2015-07" db="EMBL/GenBank/DDBJ databases">
        <title>Adaptation to a free-living lifestyle via gene acquisitions in the diplomonad Trepomonas sp. PC1.</title>
        <authorList>
            <person name="Xu F."/>
            <person name="Jerlstrom-Hultqvist J."/>
            <person name="Kolisko M."/>
            <person name="Simpson A.G.B."/>
            <person name="Roger A.J."/>
            <person name="Svard S.G."/>
            <person name="Andersson J.O."/>
        </authorList>
    </citation>
    <scope>NUCLEOTIDE SEQUENCE</scope>
    <source>
        <strain evidence="1">PC1</strain>
    </source>
</reference>
<gene>
    <name evidence="1" type="ORF">TPC1_14198</name>
</gene>
<sequence>FDLESAVSAVHWDNDSSSLILGHQSGKVGIYNFKINSQHVEEETHKTHENTINEQMNVLMGILKKKGLSKNDLSKLTKEDLCKIYPELNECFIQTFGETAGNIVQQIQIRRDKQRKAVEHVLKLTSKDLYIEGLNADIIFNLSISAIDKCKMDHKTLVKEAPTAFIDMYAKQKTNIKEKKQSTVELSIDLKPRKQQFMTQGAVRAIVSGRGAWEDVIRQDLWRICIASTDGSLILVDQDLFEICAFPSLHEEGIINIHCLNDSIVTIGYKSVFLIDREAIKTAKLGFLVIQTKQGAELRNIDDKLLMEGNMIQATSLVRPLPPPRPGEPILYSFQLGNVIGIVDYQQFLTLFHLETGEHISRIGFNFGGQILQRFGNSVYNFAKETGFVPIGKTLFYVKAIPTEEIQDDDAIFDVLQMQGDERQIDTGVVPIGSISQESVSFCLNQALNELAVIVSDLEIIFFSLETGLAVRKLNLQQIHDDGLKDDHATEYRAIQTDDDNQFYIEKSKFKSKSCTTKKPPKILVQKQQTIVDVIGQRVLGMTTDTKGRILFLFGPSGTVCMYWKTQKLFDINNVGILGVRDQNMLQTSVINNPFQQKKLTFQEKQNKQQKSSEHDINTFTLNLNFDLLLSPASNFQIAQRERKMIVCSDKFNKRIFLSDSFDPRRVLCVATSSGDEFKQTSVNTRCIKFFELEPAKETGLFQQLKAEAFKFFSENKIFTGEVDVNVGINVIGQFVPPEFRKSESKYPLHLNVLTKYVQQLTGKVEDDELKVTCIANSAHIGLLAIGCSNGQIFLFDSTSNFLPQGAIQHQVCKFTPIITQLTFADNLPLLISANSLGDIYIHTVRPVKPALQLISCFRHANYNPVNVPQMMNYEARFTSTLSFMKSTLKFATMQSKQYTTALMRADELIKYLILQIQPDMRNQTQFIRNYSVNQSLEQFLNKRSNTVKLDSTIKSQKIIQRMGMKSIQQTSLYGQHQILNIPTNQQNQVQVQQNVDLDEAQKLTMDYSNEMKYFKDFISEFEFSGSSRQSRAFSKLTTDSTNTGKNQKQMKTINKIQAAVQIVSLLSNFSSLILKSFQQPRIIEKKQSDPPPAFLQPKDHKETKMQKINLQRTNHVIKMKEKQIEKMRSQPNGELMLPEVDDMSGHSGYIYKTYLENQQLKKVAQRVSDLFLLRSCLCPTSLMFCDQNLLVGDELGFVTKYDLTQILSLLQLKDVEKKYSTKIETNQKVLEGFVPQKLPQPVQYLTQLYTHERPTVKYTFRAHTKAVCAMELLAGTNSVLTYGVDRRLLTFDLQSAGLLGMVQRVTLQRPTKFVDNYFRQDIQNQLKAQPSKARNLDLKYPQPPLRLEYPPACSYNWRHRPSVQIDALKKVDMAMSSTMAQNQLVQTLKQKEAIPTYESCDPEALLKTTGLTPDRLLRNRNSWTVRAIIGKATGWKLDMHENQMSNTDLLRSFSNRVDVKSKIQEMDEDDL</sequence>
<dbReference type="EMBL" id="GDID01003104">
    <property type="protein sequence ID" value="JAP93502.1"/>
    <property type="molecule type" value="Transcribed_RNA"/>
</dbReference>
<organism evidence="1">
    <name type="scientific">Trepomonas sp. PC1</name>
    <dbReference type="NCBI Taxonomy" id="1076344"/>
    <lineage>
        <taxon>Eukaryota</taxon>
        <taxon>Metamonada</taxon>
        <taxon>Diplomonadida</taxon>
        <taxon>Hexamitidae</taxon>
        <taxon>Hexamitinae</taxon>
        <taxon>Trepomonas</taxon>
    </lineage>
</organism>
<evidence type="ECO:0000313" key="1">
    <source>
        <dbReference type="EMBL" id="JAP93502.1"/>
    </source>
</evidence>
<name>A0A146K9G3_9EUKA</name>
<dbReference type="SMART" id="SM00320">
    <property type="entry name" value="WD40"/>
    <property type="match status" value="2"/>
</dbReference>
<dbReference type="SUPFAM" id="SSF50978">
    <property type="entry name" value="WD40 repeat-like"/>
    <property type="match status" value="2"/>
</dbReference>